<dbReference type="GO" id="GO:0000978">
    <property type="term" value="F:RNA polymerase II cis-regulatory region sequence-specific DNA binding"/>
    <property type="evidence" value="ECO:0007669"/>
    <property type="project" value="InterPro"/>
</dbReference>
<comment type="caution">
    <text evidence="6">Lacks conserved residue(s) required for the propagation of feature annotation.</text>
</comment>
<organism evidence="9 10">
    <name type="scientific">Xiphophorus couchianus</name>
    <name type="common">Monterrey platyfish</name>
    <dbReference type="NCBI Taxonomy" id="32473"/>
    <lineage>
        <taxon>Eukaryota</taxon>
        <taxon>Metazoa</taxon>
        <taxon>Chordata</taxon>
        <taxon>Craniata</taxon>
        <taxon>Vertebrata</taxon>
        <taxon>Euteleostomi</taxon>
        <taxon>Actinopterygii</taxon>
        <taxon>Neopterygii</taxon>
        <taxon>Teleostei</taxon>
        <taxon>Neoteleostei</taxon>
        <taxon>Acanthomorphata</taxon>
        <taxon>Ovalentaria</taxon>
        <taxon>Atherinomorphae</taxon>
        <taxon>Cyprinodontiformes</taxon>
        <taxon>Poeciliidae</taxon>
        <taxon>Poeciliinae</taxon>
        <taxon>Xiphophorus</taxon>
    </lineage>
</organism>
<evidence type="ECO:0000256" key="1">
    <source>
        <dbReference type="ARBA" id="ARBA00004123"/>
    </source>
</evidence>
<feature type="domain" description="T-box" evidence="8">
    <location>
        <begin position="86"/>
        <end position="143"/>
    </location>
</feature>
<keyword evidence="10" id="KW-1185">Reference proteome</keyword>
<dbReference type="GO" id="GO:0045893">
    <property type="term" value="P:positive regulation of DNA-templated transcription"/>
    <property type="evidence" value="ECO:0007669"/>
    <property type="project" value="InterPro"/>
</dbReference>
<evidence type="ECO:0000256" key="7">
    <source>
        <dbReference type="SAM" id="MobiDB-lite"/>
    </source>
</evidence>
<evidence type="ECO:0000256" key="4">
    <source>
        <dbReference type="ARBA" id="ARBA00023163"/>
    </source>
</evidence>
<dbReference type="Gene3D" id="2.60.40.820">
    <property type="entry name" value="Transcription factor, T-box"/>
    <property type="match status" value="1"/>
</dbReference>
<evidence type="ECO:0000256" key="2">
    <source>
        <dbReference type="ARBA" id="ARBA00023015"/>
    </source>
</evidence>
<dbReference type="InterPro" id="IPR036960">
    <property type="entry name" value="T-box_sf"/>
</dbReference>
<dbReference type="GO" id="GO:0000981">
    <property type="term" value="F:DNA-binding transcription factor activity, RNA polymerase II-specific"/>
    <property type="evidence" value="ECO:0007669"/>
    <property type="project" value="TreeGrafter"/>
</dbReference>
<feature type="region of interest" description="Disordered" evidence="7">
    <location>
        <begin position="27"/>
        <end position="84"/>
    </location>
</feature>
<dbReference type="GO" id="GO:0001708">
    <property type="term" value="P:cell fate specification"/>
    <property type="evidence" value="ECO:0007669"/>
    <property type="project" value="TreeGrafter"/>
</dbReference>
<dbReference type="Proteomes" id="UP000261380">
    <property type="component" value="Unplaced"/>
</dbReference>
<accession>A0A3B5LFX9</accession>
<dbReference type="GO" id="GO:0000785">
    <property type="term" value="C:chromatin"/>
    <property type="evidence" value="ECO:0007669"/>
    <property type="project" value="TreeGrafter"/>
</dbReference>
<proteinExistence type="predicted"/>
<dbReference type="SUPFAM" id="SSF49417">
    <property type="entry name" value="p53-like transcription factors"/>
    <property type="match status" value="1"/>
</dbReference>
<keyword evidence="4" id="KW-0804">Transcription</keyword>
<dbReference type="Pfam" id="PF00907">
    <property type="entry name" value="T-box"/>
    <property type="match status" value="1"/>
</dbReference>
<evidence type="ECO:0000259" key="8">
    <source>
        <dbReference type="PROSITE" id="PS50252"/>
    </source>
</evidence>
<keyword evidence="2" id="KW-0805">Transcription regulation</keyword>
<dbReference type="PANTHER" id="PTHR11267:SF207">
    <property type="entry name" value="OVER COMPENSATING MALES, ISOFORM A"/>
    <property type="match status" value="1"/>
</dbReference>
<reference evidence="9" key="2">
    <citation type="submission" date="2025-09" db="UniProtKB">
        <authorList>
            <consortium name="Ensembl"/>
        </authorList>
    </citation>
    <scope>IDENTIFICATION</scope>
</reference>
<dbReference type="PANTHER" id="PTHR11267">
    <property type="entry name" value="T-BOX PROTEIN-RELATED"/>
    <property type="match status" value="1"/>
</dbReference>
<dbReference type="PROSITE" id="PS50252">
    <property type="entry name" value="TBOX_3"/>
    <property type="match status" value="1"/>
</dbReference>
<evidence type="ECO:0000313" key="10">
    <source>
        <dbReference type="Proteomes" id="UP000261380"/>
    </source>
</evidence>
<dbReference type="STRING" id="32473.ENSXCOP00000011043"/>
<keyword evidence="5 6" id="KW-0539">Nucleus</keyword>
<dbReference type="PROSITE" id="PS01283">
    <property type="entry name" value="TBOX_1"/>
    <property type="match status" value="1"/>
</dbReference>
<evidence type="ECO:0000256" key="3">
    <source>
        <dbReference type="ARBA" id="ARBA00023125"/>
    </source>
</evidence>
<dbReference type="GeneTree" id="ENSGT00940000155566"/>
<dbReference type="InterPro" id="IPR018186">
    <property type="entry name" value="TF_T-box_CS"/>
</dbReference>
<protein>
    <recommendedName>
        <fullName evidence="8">T-box domain-containing protein</fullName>
    </recommendedName>
</protein>
<dbReference type="SMART" id="SM00425">
    <property type="entry name" value="TBOX"/>
    <property type="match status" value="1"/>
</dbReference>
<dbReference type="GO" id="GO:0005634">
    <property type="term" value="C:nucleus"/>
    <property type="evidence" value="ECO:0007669"/>
    <property type="project" value="UniProtKB-SubCell"/>
</dbReference>
<keyword evidence="3 6" id="KW-0238">DNA-binding</keyword>
<dbReference type="InterPro" id="IPR008967">
    <property type="entry name" value="p53-like_TF_DNA-bd_sf"/>
</dbReference>
<comment type="subcellular location">
    <subcellularLocation>
        <location evidence="1 6">Nucleus</location>
    </subcellularLocation>
</comment>
<dbReference type="InterPro" id="IPR001699">
    <property type="entry name" value="TF_T-box"/>
</dbReference>
<evidence type="ECO:0000313" key="9">
    <source>
        <dbReference type="Ensembl" id="ENSXCOP00000011043.1"/>
    </source>
</evidence>
<evidence type="ECO:0000256" key="5">
    <source>
        <dbReference type="ARBA" id="ARBA00023242"/>
    </source>
</evidence>
<dbReference type="InterPro" id="IPR046360">
    <property type="entry name" value="T-box_DNA-bd"/>
</dbReference>
<sequence>MAEKRRSPCALSVKAHAFSVEALIGAEKRRRTSGEDVVSDLTGSPALRGGRASESEDALLESPQPASTQCAAAPGAGSGEETSVELQGSELWKRFHEIGTEMIITKAGRRMFPAMRVKISGLDPHQQYYIAMDIIPVDNKRYR</sequence>
<reference evidence="9" key="1">
    <citation type="submission" date="2025-08" db="UniProtKB">
        <authorList>
            <consortium name="Ensembl"/>
        </authorList>
    </citation>
    <scope>IDENTIFICATION</scope>
</reference>
<dbReference type="Ensembl" id="ENSXCOT00000011170.1">
    <property type="protein sequence ID" value="ENSXCOP00000011043.1"/>
    <property type="gene ID" value="ENSXCOG00000008343.1"/>
</dbReference>
<dbReference type="AlphaFoldDB" id="A0A3B5LFX9"/>
<evidence type="ECO:0000256" key="6">
    <source>
        <dbReference type="PROSITE-ProRule" id="PRU00201"/>
    </source>
</evidence>
<name>A0A3B5LFX9_9TELE</name>